<protein>
    <submittedName>
        <fullName evidence="2">Uncharacterized protein</fullName>
    </submittedName>
</protein>
<feature type="compositionally biased region" description="Polar residues" evidence="1">
    <location>
        <begin position="23"/>
        <end position="33"/>
    </location>
</feature>
<evidence type="ECO:0000256" key="1">
    <source>
        <dbReference type="SAM" id="MobiDB-lite"/>
    </source>
</evidence>
<proteinExistence type="predicted"/>
<dbReference type="HOGENOM" id="CLU_131695_0_0_1"/>
<dbReference type="FunCoup" id="G0NCD8">
    <property type="interactions" value="222"/>
</dbReference>
<reference evidence="3" key="1">
    <citation type="submission" date="2011-07" db="EMBL/GenBank/DDBJ databases">
        <authorList>
            <consortium name="Caenorhabditis brenneri Sequencing and Analysis Consortium"/>
            <person name="Wilson R.K."/>
        </authorList>
    </citation>
    <scope>NUCLEOTIDE SEQUENCE [LARGE SCALE GENOMIC DNA]</scope>
    <source>
        <strain evidence="3">PB2801</strain>
    </source>
</reference>
<dbReference type="AlphaFoldDB" id="G0NCD8"/>
<feature type="region of interest" description="Disordered" evidence="1">
    <location>
        <begin position="16"/>
        <end position="37"/>
    </location>
</feature>
<feature type="region of interest" description="Disordered" evidence="1">
    <location>
        <begin position="72"/>
        <end position="100"/>
    </location>
</feature>
<dbReference type="InParanoid" id="G0NCD8"/>
<sequence>MSHFFPDPSPAKVHSEYDDFFLPSNTSPGSQDYSPVFNFSFPEEEETQPKLVLPPPKFAGKEAIVQSLLATPPVKPRPRPNGKQMIKMDGAPKKTRKSKLKEEEEFALRKMERFVCVMFCQKCQENAHYDGIQLTILLCERCCERINKFRM</sequence>
<evidence type="ECO:0000313" key="3">
    <source>
        <dbReference type="Proteomes" id="UP000008068"/>
    </source>
</evidence>
<name>G0NCD8_CAEBE</name>
<keyword evidence="3" id="KW-1185">Reference proteome</keyword>
<gene>
    <name evidence="2" type="ORF">CAEBREN_21032</name>
</gene>
<accession>G0NCD8</accession>
<dbReference type="EMBL" id="GL379862">
    <property type="protein sequence ID" value="EGT57510.1"/>
    <property type="molecule type" value="Genomic_DNA"/>
</dbReference>
<dbReference type="Proteomes" id="UP000008068">
    <property type="component" value="Unassembled WGS sequence"/>
</dbReference>
<organism evidence="3">
    <name type="scientific">Caenorhabditis brenneri</name>
    <name type="common">Nematode worm</name>
    <dbReference type="NCBI Taxonomy" id="135651"/>
    <lineage>
        <taxon>Eukaryota</taxon>
        <taxon>Metazoa</taxon>
        <taxon>Ecdysozoa</taxon>
        <taxon>Nematoda</taxon>
        <taxon>Chromadorea</taxon>
        <taxon>Rhabditida</taxon>
        <taxon>Rhabditina</taxon>
        <taxon>Rhabditomorpha</taxon>
        <taxon>Rhabditoidea</taxon>
        <taxon>Rhabditidae</taxon>
        <taxon>Peloderinae</taxon>
        <taxon>Caenorhabditis</taxon>
    </lineage>
</organism>
<evidence type="ECO:0000313" key="2">
    <source>
        <dbReference type="EMBL" id="EGT57510.1"/>
    </source>
</evidence>
<dbReference type="OrthoDB" id="5907865at2759"/>